<name>A0A9P4NRY1_9PEZI</name>
<dbReference type="AlphaFoldDB" id="A0A9P4NRY1"/>
<feature type="region of interest" description="Disordered" evidence="1">
    <location>
        <begin position="67"/>
        <end position="89"/>
    </location>
</feature>
<dbReference type="Pfam" id="PF00010">
    <property type="entry name" value="HLH"/>
    <property type="match status" value="1"/>
</dbReference>
<dbReference type="OrthoDB" id="5344169at2759"/>
<evidence type="ECO:0000313" key="4">
    <source>
        <dbReference type="Proteomes" id="UP000800235"/>
    </source>
</evidence>
<feature type="compositionally biased region" description="Low complexity" evidence="1">
    <location>
        <begin position="293"/>
        <end position="313"/>
    </location>
</feature>
<evidence type="ECO:0000256" key="1">
    <source>
        <dbReference type="SAM" id="MobiDB-lite"/>
    </source>
</evidence>
<dbReference type="CDD" id="cd11392">
    <property type="entry name" value="bHLH_ScPHO4_like"/>
    <property type="match status" value="1"/>
</dbReference>
<feature type="region of interest" description="Disordered" evidence="1">
    <location>
        <begin position="412"/>
        <end position="481"/>
    </location>
</feature>
<dbReference type="Gene3D" id="4.10.280.10">
    <property type="entry name" value="Helix-loop-helix DNA-binding domain"/>
    <property type="match status" value="1"/>
</dbReference>
<keyword evidence="4" id="KW-1185">Reference proteome</keyword>
<feature type="region of interest" description="Disordered" evidence="1">
    <location>
        <begin position="288"/>
        <end position="332"/>
    </location>
</feature>
<feature type="compositionally biased region" description="Polar residues" evidence="1">
    <location>
        <begin position="205"/>
        <end position="220"/>
    </location>
</feature>
<dbReference type="Proteomes" id="UP000800235">
    <property type="component" value="Unassembled WGS sequence"/>
</dbReference>
<sequence length="664" mass="72070">MENPRIMESTDVNQAWSQPEQFDAAMAAIGEQDFNLGEIDFNSFDFLNFDPNSDKIATNIDLNLLSDNNNPQSGLQQRPQSTSAPPNSAQNAEIFDINMQMGYGHQHHQAFSIPQGQHPIHSMIPPTPNSIEMHGDRGRYMQHFDAQSRALLEQHFHMQNGDALSFTPLGTPAVTPHEAQFNVAPEFTIPGAYFSPLSSPALEGQQHQNGVRTTNNSTGASPHRMDIDSAQTATQKPGRKPKKARLTMPRNGKVPQSPIHKSIAQRRKSALSAVIPPKEVSELLEQYAQSHLSPTSPTMMRSSYTSSTDSISPEPLSESLMGPPPKPTSAKPSPAIVANKSPNLQANGKRLSPATPASLMRLQQPHSQDNFSIATTLHEHETEFPMLDDLALPEPAASDSSRPNLTRLDTAMANGEKTPRMSARKAPKTGPLSTPNGTVRNTPFGSAVTSPQSAIASPVSSRRPDLKTKKSSKRGSISSSALVSPALRPKISPSIKPLLPEGASLNDDARTIFLASRSNYQNLIEGTNLPGVSYPSDLPTQLTSKRTSHKIAEQGRRQRINIAISELQTLLPKSSPVISAKGGSGNNDDEDDEDEDGKKGKGSGNSKAATVEAGIAYIKILQRESERMLAERDREVDALRKRLEQMERQLGKGSEGSLSECSEK</sequence>
<feature type="region of interest" description="Disordered" evidence="1">
    <location>
        <begin position="573"/>
        <end position="608"/>
    </location>
</feature>
<reference evidence="3" key="1">
    <citation type="journal article" date="2020" name="Stud. Mycol.">
        <title>101 Dothideomycetes genomes: a test case for predicting lifestyles and emergence of pathogens.</title>
        <authorList>
            <person name="Haridas S."/>
            <person name="Albert R."/>
            <person name="Binder M."/>
            <person name="Bloem J."/>
            <person name="Labutti K."/>
            <person name="Salamov A."/>
            <person name="Andreopoulos B."/>
            <person name="Baker S."/>
            <person name="Barry K."/>
            <person name="Bills G."/>
            <person name="Bluhm B."/>
            <person name="Cannon C."/>
            <person name="Castanera R."/>
            <person name="Culley D."/>
            <person name="Daum C."/>
            <person name="Ezra D."/>
            <person name="Gonzalez J."/>
            <person name="Henrissat B."/>
            <person name="Kuo A."/>
            <person name="Liang C."/>
            <person name="Lipzen A."/>
            <person name="Lutzoni F."/>
            <person name="Magnuson J."/>
            <person name="Mondo S."/>
            <person name="Nolan M."/>
            <person name="Ohm R."/>
            <person name="Pangilinan J."/>
            <person name="Park H.-J."/>
            <person name="Ramirez L."/>
            <person name="Alfaro M."/>
            <person name="Sun H."/>
            <person name="Tritt A."/>
            <person name="Yoshinaga Y."/>
            <person name="Zwiers L.-H."/>
            <person name="Turgeon B."/>
            <person name="Goodwin S."/>
            <person name="Spatafora J."/>
            <person name="Crous P."/>
            <person name="Grigoriev I."/>
        </authorList>
    </citation>
    <scope>NUCLEOTIDE SEQUENCE</scope>
    <source>
        <strain evidence="3">CBS 130266</strain>
    </source>
</reference>
<dbReference type="InterPro" id="IPR011598">
    <property type="entry name" value="bHLH_dom"/>
</dbReference>
<evidence type="ECO:0000313" key="3">
    <source>
        <dbReference type="EMBL" id="KAF2430293.1"/>
    </source>
</evidence>
<gene>
    <name evidence="3" type="ORF">EJ08DRAFT_248566</name>
</gene>
<feature type="compositionally biased region" description="Polar residues" evidence="1">
    <location>
        <begin position="431"/>
        <end position="460"/>
    </location>
</feature>
<proteinExistence type="predicted"/>
<dbReference type="InterPro" id="IPR036638">
    <property type="entry name" value="HLH_DNA-bd_sf"/>
</dbReference>
<comment type="caution">
    <text evidence="3">The sequence shown here is derived from an EMBL/GenBank/DDBJ whole genome shotgun (WGS) entry which is preliminary data.</text>
</comment>
<dbReference type="PROSITE" id="PS50888">
    <property type="entry name" value="BHLH"/>
    <property type="match status" value="1"/>
</dbReference>
<feature type="domain" description="BHLH" evidence="2">
    <location>
        <begin position="544"/>
        <end position="621"/>
    </location>
</feature>
<feature type="compositionally biased region" description="Polar residues" evidence="1">
    <location>
        <begin position="71"/>
        <end position="89"/>
    </location>
</feature>
<protein>
    <recommendedName>
        <fullName evidence="2">BHLH domain-containing protein</fullName>
    </recommendedName>
</protein>
<evidence type="ECO:0000259" key="2">
    <source>
        <dbReference type="PROSITE" id="PS50888"/>
    </source>
</evidence>
<dbReference type="SUPFAM" id="SSF47459">
    <property type="entry name" value="HLH, helix-loop-helix DNA-binding domain"/>
    <property type="match status" value="1"/>
</dbReference>
<dbReference type="GO" id="GO:0046983">
    <property type="term" value="F:protein dimerization activity"/>
    <property type="evidence" value="ECO:0007669"/>
    <property type="project" value="InterPro"/>
</dbReference>
<dbReference type="EMBL" id="MU007040">
    <property type="protein sequence ID" value="KAF2430293.1"/>
    <property type="molecule type" value="Genomic_DNA"/>
</dbReference>
<organism evidence="3 4">
    <name type="scientific">Tothia fuscella</name>
    <dbReference type="NCBI Taxonomy" id="1048955"/>
    <lineage>
        <taxon>Eukaryota</taxon>
        <taxon>Fungi</taxon>
        <taxon>Dikarya</taxon>
        <taxon>Ascomycota</taxon>
        <taxon>Pezizomycotina</taxon>
        <taxon>Dothideomycetes</taxon>
        <taxon>Pleosporomycetidae</taxon>
        <taxon>Venturiales</taxon>
        <taxon>Cylindrosympodiaceae</taxon>
        <taxon>Tothia</taxon>
    </lineage>
</organism>
<dbReference type="SMART" id="SM00353">
    <property type="entry name" value="HLH"/>
    <property type="match status" value="1"/>
</dbReference>
<feature type="region of interest" description="Disordered" evidence="1">
    <location>
        <begin position="202"/>
        <end position="271"/>
    </location>
</feature>
<accession>A0A9P4NRY1</accession>